<dbReference type="Gene3D" id="1.20.1250.20">
    <property type="entry name" value="MFS general substrate transporter like domains"/>
    <property type="match status" value="1"/>
</dbReference>
<reference evidence="9" key="2">
    <citation type="submission" date="2021-09" db="EMBL/GenBank/DDBJ databases">
        <authorList>
            <person name="Gilroy R."/>
        </authorList>
    </citation>
    <scope>NUCLEOTIDE SEQUENCE</scope>
    <source>
        <strain evidence="9">ChiHjej13B12-14962</strain>
    </source>
</reference>
<keyword evidence="2" id="KW-0813">Transport</keyword>
<evidence type="ECO:0000256" key="5">
    <source>
        <dbReference type="ARBA" id="ARBA00022989"/>
    </source>
</evidence>
<evidence type="ECO:0000256" key="6">
    <source>
        <dbReference type="ARBA" id="ARBA00023136"/>
    </source>
</evidence>
<dbReference type="PROSITE" id="PS00217">
    <property type="entry name" value="SUGAR_TRANSPORT_2"/>
    <property type="match status" value="1"/>
</dbReference>
<dbReference type="EMBL" id="DYXC01000025">
    <property type="protein sequence ID" value="HJF13462.1"/>
    <property type="molecule type" value="Genomic_DNA"/>
</dbReference>
<keyword evidence="3" id="KW-1003">Cell membrane</keyword>
<dbReference type="AlphaFoldDB" id="A0A921K6I4"/>
<dbReference type="Proteomes" id="UP000703315">
    <property type="component" value="Unassembled WGS sequence"/>
</dbReference>
<name>A0A921K6I4_9MICC</name>
<dbReference type="PANTHER" id="PTHR43045">
    <property type="entry name" value="SHIKIMATE TRANSPORTER"/>
    <property type="match status" value="1"/>
</dbReference>
<accession>A0A921K6I4</accession>
<dbReference type="Pfam" id="PF00083">
    <property type="entry name" value="Sugar_tr"/>
    <property type="match status" value="1"/>
</dbReference>
<dbReference type="RefSeq" id="WP_303901781.1">
    <property type="nucleotide sequence ID" value="NZ_DYXC01000025.1"/>
</dbReference>
<feature type="transmembrane region" description="Helical" evidence="7">
    <location>
        <begin position="181"/>
        <end position="201"/>
    </location>
</feature>
<evidence type="ECO:0000259" key="8">
    <source>
        <dbReference type="PROSITE" id="PS50850"/>
    </source>
</evidence>
<dbReference type="InterPro" id="IPR005829">
    <property type="entry name" value="Sugar_transporter_CS"/>
</dbReference>
<dbReference type="InterPro" id="IPR005828">
    <property type="entry name" value="MFS_sugar_transport-like"/>
</dbReference>
<dbReference type="GO" id="GO:0022857">
    <property type="term" value="F:transmembrane transporter activity"/>
    <property type="evidence" value="ECO:0007669"/>
    <property type="project" value="InterPro"/>
</dbReference>
<feature type="transmembrane region" description="Helical" evidence="7">
    <location>
        <begin position="362"/>
        <end position="384"/>
    </location>
</feature>
<feature type="transmembrane region" description="Helical" evidence="7">
    <location>
        <begin position="48"/>
        <end position="71"/>
    </location>
</feature>
<dbReference type="PROSITE" id="PS50850">
    <property type="entry name" value="MFS"/>
    <property type="match status" value="1"/>
</dbReference>
<evidence type="ECO:0000256" key="3">
    <source>
        <dbReference type="ARBA" id="ARBA00022475"/>
    </source>
</evidence>
<reference evidence="9" key="1">
    <citation type="journal article" date="2021" name="PeerJ">
        <title>Extensive microbial diversity within the chicken gut microbiome revealed by metagenomics and culture.</title>
        <authorList>
            <person name="Gilroy R."/>
            <person name="Ravi A."/>
            <person name="Getino M."/>
            <person name="Pursley I."/>
            <person name="Horton D.L."/>
            <person name="Alikhan N.F."/>
            <person name="Baker D."/>
            <person name="Gharbi K."/>
            <person name="Hall N."/>
            <person name="Watson M."/>
            <person name="Adriaenssens E.M."/>
            <person name="Foster-Nyarko E."/>
            <person name="Jarju S."/>
            <person name="Secka A."/>
            <person name="Antonio M."/>
            <person name="Oren A."/>
            <person name="Chaudhuri R.R."/>
            <person name="La Ragione R."/>
            <person name="Hildebrand F."/>
            <person name="Pallen M.J."/>
        </authorList>
    </citation>
    <scope>NUCLEOTIDE SEQUENCE</scope>
    <source>
        <strain evidence="9">ChiHjej13B12-14962</strain>
    </source>
</reference>
<evidence type="ECO:0000256" key="7">
    <source>
        <dbReference type="SAM" id="Phobius"/>
    </source>
</evidence>
<feature type="transmembrane region" description="Helical" evidence="7">
    <location>
        <begin position="275"/>
        <end position="295"/>
    </location>
</feature>
<keyword evidence="6 7" id="KW-0472">Membrane</keyword>
<dbReference type="GO" id="GO:0005886">
    <property type="term" value="C:plasma membrane"/>
    <property type="evidence" value="ECO:0007669"/>
    <property type="project" value="UniProtKB-SubCell"/>
</dbReference>
<sequence length="438" mass="47437">MGKNRRSRKAALAGFLGGTLEYYDFFIYTTAASLVFNHVFFAPGDPTVALIQSFAIFGVGYVFRPLGAVLFGHLGDRYGRRNTLVMTLALMGGATFLIGCLPTYQQIGWWAPALLTLMRVLQGLSAGGETAGAASLTLEESPIGRRAFYPSFTASGINAGIVLASLAFIPVAAMEQESREAWGWRIPFLASIVVLFVAYMVRRTLDESQEFQKIQKTKPTKQKSRAPFWTMLKTHPIPFLVVSLMSVQIIVNTYMQSFGLAFGAQIGTVEASTMLWASVAGNVVAILSQPLWALLADKIGRKKVFIPGQILSAVMVYFFFHAVSVNNVPMIFLTTCLITGGSYAATNGIYTSWFAEQFNGKVRYTGLAVSLQVGILIAGFSPALGTALVDGDITKWGIAATVVSVGIGIVLIGAIFARETYQTPLDQLGNHLPEPQDH</sequence>
<feature type="transmembrane region" description="Helical" evidence="7">
    <location>
        <begin position="304"/>
        <end position="324"/>
    </location>
</feature>
<protein>
    <submittedName>
        <fullName evidence="9">MHS family MFS transporter</fullName>
    </submittedName>
</protein>
<dbReference type="SUPFAM" id="SSF103473">
    <property type="entry name" value="MFS general substrate transporter"/>
    <property type="match status" value="1"/>
</dbReference>
<feature type="domain" description="Major facilitator superfamily (MFS) profile" evidence="8">
    <location>
        <begin position="10"/>
        <end position="425"/>
    </location>
</feature>
<evidence type="ECO:0000256" key="4">
    <source>
        <dbReference type="ARBA" id="ARBA00022692"/>
    </source>
</evidence>
<feature type="transmembrane region" description="Helical" evidence="7">
    <location>
        <begin position="148"/>
        <end position="169"/>
    </location>
</feature>
<evidence type="ECO:0000256" key="2">
    <source>
        <dbReference type="ARBA" id="ARBA00022448"/>
    </source>
</evidence>
<feature type="transmembrane region" description="Helical" evidence="7">
    <location>
        <begin position="83"/>
        <end position="104"/>
    </location>
</feature>
<comment type="subcellular location">
    <subcellularLocation>
        <location evidence="1">Cell membrane</location>
        <topology evidence="1">Multi-pass membrane protein</topology>
    </subcellularLocation>
</comment>
<evidence type="ECO:0000313" key="9">
    <source>
        <dbReference type="EMBL" id="HJF13462.1"/>
    </source>
</evidence>
<dbReference type="InterPro" id="IPR020846">
    <property type="entry name" value="MFS_dom"/>
</dbReference>
<feature type="transmembrane region" description="Helical" evidence="7">
    <location>
        <begin position="237"/>
        <end position="255"/>
    </location>
</feature>
<organism evidence="9 10">
    <name type="scientific">Enteractinococcus helveticum</name>
    <dbReference type="NCBI Taxonomy" id="1837282"/>
    <lineage>
        <taxon>Bacteria</taxon>
        <taxon>Bacillati</taxon>
        <taxon>Actinomycetota</taxon>
        <taxon>Actinomycetes</taxon>
        <taxon>Micrococcales</taxon>
        <taxon>Micrococcaceae</taxon>
    </lineage>
</organism>
<dbReference type="CDD" id="cd17369">
    <property type="entry name" value="MFS_ShiA_like"/>
    <property type="match status" value="1"/>
</dbReference>
<keyword evidence="4 7" id="KW-0812">Transmembrane</keyword>
<proteinExistence type="predicted"/>
<evidence type="ECO:0000256" key="1">
    <source>
        <dbReference type="ARBA" id="ARBA00004651"/>
    </source>
</evidence>
<feature type="transmembrane region" description="Helical" evidence="7">
    <location>
        <begin position="330"/>
        <end position="350"/>
    </location>
</feature>
<keyword evidence="5 7" id="KW-1133">Transmembrane helix</keyword>
<comment type="caution">
    <text evidence="9">The sequence shown here is derived from an EMBL/GenBank/DDBJ whole genome shotgun (WGS) entry which is preliminary data.</text>
</comment>
<gene>
    <name evidence="9" type="ORF">K8V32_01485</name>
</gene>
<evidence type="ECO:0000313" key="10">
    <source>
        <dbReference type="Proteomes" id="UP000703315"/>
    </source>
</evidence>
<dbReference type="InterPro" id="IPR036259">
    <property type="entry name" value="MFS_trans_sf"/>
</dbReference>
<feature type="transmembrane region" description="Helical" evidence="7">
    <location>
        <begin position="396"/>
        <end position="417"/>
    </location>
</feature>
<feature type="transmembrane region" description="Helical" evidence="7">
    <location>
        <begin position="12"/>
        <end position="36"/>
    </location>
</feature>
<dbReference type="PANTHER" id="PTHR43045:SF1">
    <property type="entry name" value="SHIKIMATE TRANSPORTER"/>
    <property type="match status" value="1"/>
</dbReference>